<reference evidence="3" key="1">
    <citation type="journal article" date="2019" name="Int. J. Syst. Evol. Microbiol.">
        <title>The Global Catalogue of Microorganisms (GCM) 10K type strain sequencing project: providing services to taxonomists for standard genome sequencing and annotation.</title>
        <authorList>
            <consortium name="The Broad Institute Genomics Platform"/>
            <consortium name="The Broad Institute Genome Sequencing Center for Infectious Disease"/>
            <person name="Wu L."/>
            <person name="Ma J."/>
        </authorList>
    </citation>
    <scope>NUCLEOTIDE SEQUENCE [LARGE SCALE GENOMIC DNA]</scope>
    <source>
        <strain evidence="3">JCM 4788</strain>
    </source>
</reference>
<proteinExistence type="predicted"/>
<dbReference type="Proteomes" id="UP001500879">
    <property type="component" value="Unassembled WGS sequence"/>
</dbReference>
<evidence type="ECO:0000313" key="3">
    <source>
        <dbReference type="Proteomes" id="UP001500879"/>
    </source>
</evidence>
<evidence type="ECO:0000259" key="1">
    <source>
        <dbReference type="Pfam" id="PF12697"/>
    </source>
</evidence>
<keyword evidence="3" id="KW-1185">Reference proteome</keyword>
<dbReference type="SUPFAM" id="SSF53474">
    <property type="entry name" value="alpha/beta-Hydrolases"/>
    <property type="match status" value="1"/>
</dbReference>
<name>A0ABP3J3U9_9ACTN</name>
<organism evidence="2 3">
    <name type="scientific">Streptomyces luteireticuli</name>
    <dbReference type="NCBI Taxonomy" id="173858"/>
    <lineage>
        <taxon>Bacteria</taxon>
        <taxon>Bacillati</taxon>
        <taxon>Actinomycetota</taxon>
        <taxon>Actinomycetes</taxon>
        <taxon>Kitasatosporales</taxon>
        <taxon>Streptomycetaceae</taxon>
        <taxon>Streptomyces</taxon>
    </lineage>
</organism>
<gene>
    <name evidence="2" type="ORF">GCM10010357_68820</name>
</gene>
<dbReference type="InterPro" id="IPR029058">
    <property type="entry name" value="AB_hydrolase_fold"/>
</dbReference>
<dbReference type="Pfam" id="PF12697">
    <property type="entry name" value="Abhydrolase_6"/>
    <property type="match status" value="1"/>
</dbReference>
<protein>
    <recommendedName>
        <fullName evidence="1">AB hydrolase-1 domain-containing protein</fullName>
    </recommendedName>
</protein>
<accession>A0ABP3J3U9</accession>
<dbReference type="EMBL" id="BAAABX010000089">
    <property type="protein sequence ID" value="GAA0437657.1"/>
    <property type="molecule type" value="Genomic_DNA"/>
</dbReference>
<comment type="caution">
    <text evidence="2">The sequence shown here is derived from an EMBL/GenBank/DDBJ whole genome shotgun (WGS) entry which is preliminary data.</text>
</comment>
<dbReference type="InterPro" id="IPR000073">
    <property type="entry name" value="AB_hydrolase_1"/>
</dbReference>
<dbReference type="Gene3D" id="3.40.50.1820">
    <property type="entry name" value="alpha/beta hydrolase"/>
    <property type="match status" value="1"/>
</dbReference>
<evidence type="ECO:0000313" key="2">
    <source>
        <dbReference type="EMBL" id="GAA0437657.1"/>
    </source>
</evidence>
<sequence>MEAFSAQPAPPAGVTLEDNVGHVVEVVRRVAEYGPVVLVGTSGGGATVTGVGNAVPDLLDRIVCASAWCCMELPSMADYLRTLGIEDFASFLVNWRSADPRFLRAAKEALMPDATDEQFRVALNLLEPADSAQVAHADARGRADTWGRIPHTYIRFSRGGTAPPALQDRMIAEADALTPENPFQVHTVDTGHLGVLLRPGEAARILDTLV</sequence>
<feature type="domain" description="AB hydrolase-1" evidence="1">
    <location>
        <begin position="13"/>
        <end position="203"/>
    </location>
</feature>